<reference evidence="3" key="1">
    <citation type="submission" date="2016-12" db="EMBL/GenBank/DDBJ databases">
        <authorList>
            <person name="Brunel B."/>
        </authorList>
    </citation>
    <scope>NUCLEOTIDE SEQUENCE [LARGE SCALE GENOMIC DNA]</scope>
</reference>
<accession>A0A2P9AIF4</accession>
<organism evidence="2 3">
    <name type="scientific">Mesorhizobium delmotii</name>
    <dbReference type="NCBI Taxonomy" id="1631247"/>
    <lineage>
        <taxon>Bacteria</taxon>
        <taxon>Pseudomonadati</taxon>
        <taxon>Pseudomonadota</taxon>
        <taxon>Alphaproteobacteria</taxon>
        <taxon>Hyphomicrobiales</taxon>
        <taxon>Phyllobacteriaceae</taxon>
        <taxon>Mesorhizobium</taxon>
    </lineage>
</organism>
<feature type="signal peptide" evidence="1">
    <location>
        <begin position="1"/>
        <end position="22"/>
    </location>
</feature>
<gene>
    <name evidence="2" type="ORF">BQ8482_180143</name>
</gene>
<proteinExistence type="predicted"/>
<protein>
    <submittedName>
        <fullName evidence="2">Uncharacterized protein</fullName>
    </submittedName>
</protein>
<name>A0A2P9AIF4_9HYPH</name>
<dbReference type="RefSeq" id="WP_165848569.1">
    <property type="nucleotide sequence ID" value="NZ_FUIG01000024.1"/>
</dbReference>
<feature type="chain" id="PRO_5015109253" evidence="1">
    <location>
        <begin position="23"/>
        <end position="139"/>
    </location>
</feature>
<sequence length="139" mass="14432">MIRRTLSASVLAALFLAAPAFAEEATIGRPIEGGSLHEGHLDMVVYYVSADGDRLEVTATFAPKIGGDPQRVVMGLADGDSVAFSMPGHRGPLYAFSRSGEQVTVSSETDLRADANALTRLADGSLRAAGRGLASVGPM</sequence>
<evidence type="ECO:0000313" key="2">
    <source>
        <dbReference type="EMBL" id="SJM30915.1"/>
    </source>
</evidence>
<keyword evidence="1" id="KW-0732">Signal</keyword>
<dbReference type="EMBL" id="FUIG01000024">
    <property type="protein sequence ID" value="SJM30915.1"/>
    <property type="molecule type" value="Genomic_DNA"/>
</dbReference>
<evidence type="ECO:0000313" key="3">
    <source>
        <dbReference type="Proteomes" id="UP000245698"/>
    </source>
</evidence>
<evidence type="ECO:0000256" key="1">
    <source>
        <dbReference type="SAM" id="SignalP"/>
    </source>
</evidence>
<dbReference type="AlphaFoldDB" id="A0A2P9AIF4"/>
<keyword evidence="3" id="KW-1185">Reference proteome</keyword>
<dbReference type="Proteomes" id="UP000245698">
    <property type="component" value="Unassembled WGS sequence"/>
</dbReference>